<dbReference type="PATRIC" id="fig|47853.6.peg.964"/>
<keyword evidence="3" id="KW-1185">Reference proteome</keyword>
<organism evidence="2 3">
    <name type="scientific">Micromonospora haikouensis</name>
    <dbReference type="NCBI Taxonomy" id="686309"/>
    <lineage>
        <taxon>Bacteria</taxon>
        <taxon>Bacillati</taxon>
        <taxon>Actinomycetota</taxon>
        <taxon>Actinomycetes</taxon>
        <taxon>Micromonosporales</taxon>
        <taxon>Micromonosporaceae</taxon>
        <taxon>Micromonospora</taxon>
    </lineage>
</organism>
<dbReference type="GeneID" id="301303431"/>
<dbReference type="Proteomes" id="UP000032254">
    <property type="component" value="Unassembled WGS sequence"/>
</dbReference>
<evidence type="ECO:0000256" key="1">
    <source>
        <dbReference type="SAM" id="Phobius"/>
    </source>
</evidence>
<gene>
    <name evidence="2" type="ORF">TK50_04520</name>
</gene>
<proteinExistence type="predicted"/>
<comment type="caution">
    <text evidence="2">The sequence shown here is derived from an EMBL/GenBank/DDBJ whole genome shotgun (WGS) entry which is preliminary data.</text>
</comment>
<dbReference type="AlphaFoldDB" id="A0A0D0X5S8"/>
<keyword evidence="1" id="KW-1133">Transmembrane helix</keyword>
<dbReference type="OrthoDB" id="3404073at2"/>
<evidence type="ECO:0000313" key="2">
    <source>
        <dbReference type="EMBL" id="KIR64860.1"/>
    </source>
</evidence>
<feature type="transmembrane region" description="Helical" evidence="1">
    <location>
        <begin position="60"/>
        <end position="78"/>
    </location>
</feature>
<evidence type="ECO:0000313" key="3">
    <source>
        <dbReference type="Proteomes" id="UP000032254"/>
    </source>
</evidence>
<dbReference type="EMBL" id="JXSX01000001">
    <property type="protein sequence ID" value="KIR64860.1"/>
    <property type="molecule type" value="Genomic_DNA"/>
</dbReference>
<keyword evidence="1" id="KW-0812">Transmembrane</keyword>
<keyword evidence="1" id="KW-0472">Membrane</keyword>
<dbReference type="RefSeq" id="WP_043961609.1">
    <property type="nucleotide sequence ID" value="NZ_JXSX01000001.1"/>
</dbReference>
<sequence length="85" mass="9358">MVALFVFSLLTIPVFLVLGLVAQIWRVTWAKRGSEVAVLAGVAALLPVVFERAFEKPVLWPGVVLLAVLLVFGVVMHVRSYRKPS</sequence>
<name>A0A0D0X5S8_9ACTN</name>
<reference evidence="2 3" key="1">
    <citation type="submission" date="2015-01" db="EMBL/GenBank/DDBJ databases">
        <title>Sequencing and annotation of Micromonospora carbonacea strain JXNU-1 genome.</title>
        <authorList>
            <person name="Long Z."/>
            <person name="Huang Y."/>
            <person name="Jiang Y."/>
        </authorList>
    </citation>
    <scope>NUCLEOTIDE SEQUENCE [LARGE SCALE GENOMIC DNA]</scope>
    <source>
        <strain evidence="2 3">JXNU-1</strain>
    </source>
</reference>
<accession>A0A0D0X5S8</accession>
<feature type="transmembrane region" description="Helical" evidence="1">
    <location>
        <begin position="6"/>
        <end position="24"/>
    </location>
</feature>
<protein>
    <submittedName>
        <fullName evidence="2">Uncharacterized protein</fullName>
    </submittedName>
</protein>